<dbReference type="GO" id="GO:0043953">
    <property type="term" value="P:protein transport by the Tat complex"/>
    <property type="evidence" value="ECO:0007669"/>
    <property type="project" value="UniProtKB-UniRule"/>
</dbReference>
<evidence type="ECO:0000256" key="6">
    <source>
        <dbReference type="ARBA" id="ARBA00023136"/>
    </source>
</evidence>
<keyword evidence="9" id="KW-1185">Reference proteome</keyword>
<gene>
    <name evidence="7 8" type="primary">tatC</name>
    <name evidence="8" type="ORF">ET989_14090</name>
</gene>
<dbReference type="Pfam" id="PF00902">
    <property type="entry name" value="TatC"/>
    <property type="match status" value="1"/>
</dbReference>
<dbReference type="GO" id="GO:0065002">
    <property type="term" value="P:intracellular protein transmembrane transport"/>
    <property type="evidence" value="ECO:0007669"/>
    <property type="project" value="TreeGrafter"/>
</dbReference>
<accession>A0A4Q9KAQ0</accession>
<evidence type="ECO:0000256" key="1">
    <source>
        <dbReference type="ARBA" id="ARBA00004141"/>
    </source>
</evidence>
<evidence type="ECO:0000256" key="7">
    <source>
        <dbReference type="HAMAP-Rule" id="MF_00902"/>
    </source>
</evidence>
<protein>
    <recommendedName>
        <fullName evidence="7">Sec-independent protein translocase protein TatC</fullName>
    </recommendedName>
</protein>
<comment type="subcellular location">
    <subcellularLocation>
        <location evidence="7">Cell membrane</location>
        <topology evidence="7">Multi-pass membrane protein</topology>
    </subcellularLocation>
    <subcellularLocation>
        <location evidence="1">Membrane</location>
        <topology evidence="1">Multi-pass membrane protein</topology>
    </subcellularLocation>
</comment>
<feature type="transmembrane region" description="Helical" evidence="7">
    <location>
        <begin position="217"/>
        <end position="237"/>
    </location>
</feature>
<dbReference type="PRINTS" id="PR01840">
    <property type="entry name" value="TATCFAMILY"/>
</dbReference>
<keyword evidence="2 7" id="KW-0812">Transmembrane</keyword>
<keyword evidence="4 7" id="KW-1133">Transmembrane helix</keyword>
<organism evidence="8 9">
    <name type="scientific">Propioniciclava sinopodophylli</name>
    <dbReference type="NCBI Taxonomy" id="1837344"/>
    <lineage>
        <taxon>Bacteria</taxon>
        <taxon>Bacillati</taxon>
        <taxon>Actinomycetota</taxon>
        <taxon>Actinomycetes</taxon>
        <taxon>Propionibacteriales</taxon>
        <taxon>Propionibacteriaceae</taxon>
        <taxon>Propioniciclava</taxon>
    </lineage>
</organism>
<keyword evidence="5 7" id="KW-0811">Translocation</keyword>
<dbReference type="GO" id="GO:0009977">
    <property type="term" value="F:proton motive force dependent protein transmembrane transporter activity"/>
    <property type="evidence" value="ECO:0007669"/>
    <property type="project" value="TreeGrafter"/>
</dbReference>
<evidence type="ECO:0000256" key="4">
    <source>
        <dbReference type="ARBA" id="ARBA00022989"/>
    </source>
</evidence>
<dbReference type="GO" id="GO:0033281">
    <property type="term" value="C:TAT protein transport complex"/>
    <property type="evidence" value="ECO:0007669"/>
    <property type="project" value="UniProtKB-UniRule"/>
</dbReference>
<feature type="transmembrane region" description="Helical" evidence="7">
    <location>
        <begin position="12"/>
        <end position="32"/>
    </location>
</feature>
<dbReference type="OrthoDB" id="9777044at2"/>
<keyword evidence="7" id="KW-0813">Transport</keyword>
<dbReference type="PANTHER" id="PTHR30371:SF0">
    <property type="entry name" value="SEC-INDEPENDENT PROTEIN TRANSLOCASE PROTEIN TATC, CHLOROPLASTIC-RELATED"/>
    <property type="match status" value="1"/>
</dbReference>
<keyword evidence="7" id="KW-1003">Cell membrane</keyword>
<evidence type="ECO:0000313" key="8">
    <source>
        <dbReference type="EMBL" id="TBT82579.1"/>
    </source>
</evidence>
<feature type="transmembrane region" description="Helical" evidence="7">
    <location>
        <begin position="108"/>
        <end position="141"/>
    </location>
</feature>
<dbReference type="InterPro" id="IPR002033">
    <property type="entry name" value="TatC"/>
</dbReference>
<name>A0A4Q9KAQ0_9ACTN</name>
<dbReference type="NCBIfam" id="TIGR00945">
    <property type="entry name" value="tatC"/>
    <property type="match status" value="1"/>
</dbReference>
<feature type="transmembrane region" description="Helical" evidence="7">
    <location>
        <begin position="70"/>
        <end position="96"/>
    </location>
</feature>
<comment type="function">
    <text evidence="7">Part of the twin-arginine translocation (Tat) system that transports large folded proteins containing a characteristic twin-arginine motif in their signal peptide across membranes. Together with TatB, TatC is part of a receptor directly interacting with Tat signal peptides.</text>
</comment>
<keyword evidence="3 7" id="KW-0653">Protein transport</keyword>
<dbReference type="Proteomes" id="UP000292373">
    <property type="component" value="Unassembled WGS sequence"/>
</dbReference>
<dbReference type="AlphaFoldDB" id="A0A4Q9KAQ0"/>
<comment type="subunit">
    <text evidence="7">The Tat system comprises two distinct complexes: a TatABC complex, containing multiple copies of TatA, TatB and TatC subunits, and a separate TatA complex, containing only TatA subunits. Substrates initially bind to the TatABC complex, which probably triggers association of the separate TatA complex to form the active translocon.</text>
</comment>
<comment type="similarity">
    <text evidence="7">Belongs to the TatC family.</text>
</comment>
<comment type="caution">
    <text evidence="8">The sequence shown here is derived from an EMBL/GenBank/DDBJ whole genome shotgun (WGS) entry which is preliminary data.</text>
</comment>
<evidence type="ECO:0000313" key="9">
    <source>
        <dbReference type="Proteomes" id="UP000292373"/>
    </source>
</evidence>
<evidence type="ECO:0000256" key="5">
    <source>
        <dbReference type="ARBA" id="ARBA00023010"/>
    </source>
</evidence>
<evidence type="ECO:0000256" key="2">
    <source>
        <dbReference type="ARBA" id="ARBA00022692"/>
    </source>
</evidence>
<reference evidence="8 9" key="1">
    <citation type="submission" date="2019-01" db="EMBL/GenBank/DDBJ databases">
        <title>Lactibacter flavus gen. nov., sp. nov., a novel bacterium of the family Propionibacteriaceae isolated from raw milk and dairy products.</title>
        <authorList>
            <person name="Huptas C."/>
            <person name="Wenning M."/>
            <person name="Breitenwieser F."/>
            <person name="Doll E."/>
            <person name="Von Neubeck M."/>
            <person name="Busse H.-J."/>
            <person name="Scherer S."/>
        </authorList>
    </citation>
    <scope>NUCLEOTIDE SEQUENCE [LARGE SCALE GENOMIC DNA]</scope>
    <source>
        <strain evidence="8 9">KCTC 33808</strain>
    </source>
</reference>
<proteinExistence type="inferred from homology"/>
<feature type="transmembrane region" description="Helical" evidence="7">
    <location>
        <begin position="161"/>
        <end position="183"/>
    </location>
</feature>
<evidence type="ECO:0000256" key="3">
    <source>
        <dbReference type="ARBA" id="ARBA00022927"/>
    </source>
</evidence>
<feature type="transmembrane region" description="Helical" evidence="7">
    <location>
        <begin position="195"/>
        <end position="211"/>
    </location>
</feature>
<dbReference type="PANTHER" id="PTHR30371">
    <property type="entry name" value="SEC-INDEPENDENT PROTEIN TRANSLOCASE PROTEIN TATC"/>
    <property type="match status" value="1"/>
</dbReference>
<dbReference type="HAMAP" id="MF_00902">
    <property type="entry name" value="TatC"/>
    <property type="match status" value="1"/>
</dbReference>
<sequence length="255" mass="27987">MSLADHLRELRYRLIFSVVVIFVGMIACLIFNNQLFQVLLRPYEESLEILKGIRPNLDVQAVLGGVTAPLLLILMIAALGGLVLTSPVWLYQVWAYIAPALLAKEKKYALVFLLAAVPLFVGGVVLGYYIMPSAIAIMLAFTPESFEVLNLLEMNDFFKMMMQLMLVFGLGFLLPVVVVTLNFVGVLSAKALAGARRYVLFGCAVFGAAATPGGEPFSMLALTIPMMLLFLIAEAICHANDKRRAKRAAKELDRA</sequence>
<keyword evidence="6 7" id="KW-0472">Membrane</keyword>
<dbReference type="EMBL" id="SDMQ01000021">
    <property type="protein sequence ID" value="TBT82579.1"/>
    <property type="molecule type" value="Genomic_DNA"/>
</dbReference>